<accession>A0AAV0IHX8</accession>
<evidence type="ECO:0000256" key="1">
    <source>
        <dbReference type="ARBA" id="ARBA00007626"/>
    </source>
</evidence>
<dbReference type="EMBL" id="CAMGYJ010000004">
    <property type="protein sequence ID" value="CAI0397201.1"/>
    <property type="molecule type" value="Genomic_DNA"/>
</dbReference>
<protein>
    <recommendedName>
        <fullName evidence="6">Pentatricopeptide repeat-containing protein</fullName>
    </recommendedName>
</protein>
<feature type="repeat" description="PPR" evidence="3">
    <location>
        <begin position="44"/>
        <end position="78"/>
    </location>
</feature>
<dbReference type="Pfam" id="PF01535">
    <property type="entry name" value="PPR"/>
    <property type="match status" value="3"/>
</dbReference>
<name>A0AAV0IHX8_9ROSI</name>
<keyword evidence="5" id="KW-1185">Reference proteome</keyword>
<evidence type="ECO:0000313" key="4">
    <source>
        <dbReference type="EMBL" id="CAI0397201.1"/>
    </source>
</evidence>
<dbReference type="AlphaFoldDB" id="A0AAV0IHX8"/>
<proteinExistence type="inferred from homology"/>
<dbReference type="PANTHER" id="PTHR46128:SF73">
    <property type="entry name" value="CRIB DOMAIN-CONTAINING PROTEIN"/>
    <property type="match status" value="1"/>
</dbReference>
<feature type="repeat" description="PPR" evidence="3">
    <location>
        <begin position="9"/>
        <end position="43"/>
    </location>
</feature>
<evidence type="ECO:0000256" key="3">
    <source>
        <dbReference type="PROSITE-ProRule" id="PRU00708"/>
    </source>
</evidence>
<comment type="caution">
    <text evidence="4">The sequence shown here is derived from an EMBL/GenBank/DDBJ whole genome shotgun (WGS) entry which is preliminary data.</text>
</comment>
<dbReference type="InterPro" id="IPR011990">
    <property type="entry name" value="TPR-like_helical_dom_sf"/>
</dbReference>
<dbReference type="InterPro" id="IPR050872">
    <property type="entry name" value="PPR_P_subfamily"/>
</dbReference>
<gene>
    <name evidence="4" type="ORF">LITE_LOCUS9453</name>
</gene>
<keyword evidence="2" id="KW-0677">Repeat</keyword>
<evidence type="ECO:0008006" key="6">
    <source>
        <dbReference type="Google" id="ProtNLM"/>
    </source>
</evidence>
<reference evidence="4" key="1">
    <citation type="submission" date="2022-08" db="EMBL/GenBank/DDBJ databases">
        <authorList>
            <person name="Gutierrez-Valencia J."/>
        </authorList>
    </citation>
    <scope>NUCLEOTIDE SEQUENCE</scope>
</reference>
<dbReference type="PROSITE" id="PS51375">
    <property type="entry name" value="PPR"/>
    <property type="match status" value="3"/>
</dbReference>
<dbReference type="Proteomes" id="UP001154282">
    <property type="component" value="Unassembled WGS sequence"/>
</dbReference>
<dbReference type="NCBIfam" id="TIGR00756">
    <property type="entry name" value="PPR"/>
    <property type="match status" value="3"/>
</dbReference>
<comment type="similarity">
    <text evidence="1">Belongs to the PPR family. P subfamily.</text>
</comment>
<evidence type="ECO:0000256" key="2">
    <source>
        <dbReference type="ARBA" id="ARBA00022737"/>
    </source>
</evidence>
<dbReference type="PANTHER" id="PTHR46128">
    <property type="entry name" value="MITOCHONDRIAL GROUP I INTRON SPLICING FACTOR CCM1"/>
    <property type="match status" value="1"/>
</dbReference>
<evidence type="ECO:0000313" key="5">
    <source>
        <dbReference type="Proteomes" id="UP001154282"/>
    </source>
</evidence>
<dbReference type="InterPro" id="IPR002885">
    <property type="entry name" value="PPR_rpt"/>
</dbReference>
<feature type="repeat" description="PPR" evidence="3">
    <location>
        <begin position="149"/>
        <end position="183"/>
    </location>
</feature>
<dbReference type="Gene3D" id="1.25.40.10">
    <property type="entry name" value="Tetratricopeptide repeat domain"/>
    <property type="match status" value="2"/>
</dbReference>
<dbReference type="Pfam" id="PF13041">
    <property type="entry name" value="PPR_2"/>
    <property type="match status" value="1"/>
</dbReference>
<sequence>MEEKECFPNVVTYTAMIDGFGKLGRVDKCLWLFQKMTSKGCAPNFVTYKVLINHCSAAGYLDEALKLLQEMKETHWPRHVAGYRKVIEGFSRDFIASLGLLDELSEKESVPVAPVYRVLIDNFTKAGKLDIALELYKEVSPILSSSDANRIMYVSLIESLSLANKVDMAYELYADMIGKGIVPQLSTFAHLIKGLLRLNKWDEALHLLDGICQMVCFWAFLTLNVP</sequence>
<organism evidence="4 5">
    <name type="scientific">Linum tenue</name>
    <dbReference type="NCBI Taxonomy" id="586396"/>
    <lineage>
        <taxon>Eukaryota</taxon>
        <taxon>Viridiplantae</taxon>
        <taxon>Streptophyta</taxon>
        <taxon>Embryophyta</taxon>
        <taxon>Tracheophyta</taxon>
        <taxon>Spermatophyta</taxon>
        <taxon>Magnoliopsida</taxon>
        <taxon>eudicotyledons</taxon>
        <taxon>Gunneridae</taxon>
        <taxon>Pentapetalae</taxon>
        <taxon>rosids</taxon>
        <taxon>fabids</taxon>
        <taxon>Malpighiales</taxon>
        <taxon>Linaceae</taxon>
        <taxon>Linum</taxon>
    </lineage>
</organism>